<dbReference type="EMBL" id="VWPL01000033">
    <property type="protein sequence ID" value="KAA5597306.1"/>
    <property type="molecule type" value="Genomic_DNA"/>
</dbReference>
<organism evidence="1 2">
    <name type="scientific">Blastochloris sulfoviridis</name>
    <dbReference type="NCBI Taxonomy" id="50712"/>
    <lineage>
        <taxon>Bacteria</taxon>
        <taxon>Pseudomonadati</taxon>
        <taxon>Pseudomonadota</taxon>
        <taxon>Alphaproteobacteria</taxon>
        <taxon>Hyphomicrobiales</taxon>
        <taxon>Blastochloridaceae</taxon>
        <taxon>Blastochloris</taxon>
    </lineage>
</organism>
<proteinExistence type="predicted"/>
<dbReference type="AlphaFoldDB" id="A0A5M6HN80"/>
<dbReference type="SUPFAM" id="SSF52540">
    <property type="entry name" value="P-loop containing nucleoside triphosphate hydrolases"/>
    <property type="match status" value="1"/>
</dbReference>
<dbReference type="OrthoDB" id="2863968at2"/>
<protein>
    <submittedName>
        <fullName evidence="1">Uncharacterized protein</fullName>
    </submittedName>
</protein>
<dbReference type="RefSeq" id="WP_150098482.1">
    <property type="nucleotide sequence ID" value="NZ_VWPL01000033.1"/>
</dbReference>
<dbReference type="Proteomes" id="UP000323886">
    <property type="component" value="Unassembled WGS sequence"/>
</dbReference>
<sequence length="229" mass="26248">MPGFIIEGVTGVGKSIVFKRMQALIGERHPANTKLLLSEHYTERVLEHAKEAGTLTEEQVAKHLVDLMAVPAMLKSMLEGSKFRGRAGNASPIVLMERFLLSHVANMRMLGLGQWQRNHDFVARLYAQADDCQIVRIVLRCRDEELPARVLSTRRHRNTHWSSHLDSLGDDSQIADFYRCWQRHLLDFAETHATTIQPVYVDIGADMDPVAFRRVADELYERHLLPRLR</sequence>
<gene>
    <name evidence="1" type="ORF">F1193_14335</name>
</gene>
<evidence type="ECO:0000313" key="2">
    <source>
        <dbReference type="Proteomes" id="UP000323886"/>
    </source>
</evidence>
<dbReference type="InterPro" id="IPR027417">
    <property type="entry name" value="P-loop_NTPase"/>
</dbReference>
<evidence type="ECO:0000313" key="1">
    <source>
        <dbReference type="EMBL" id="KAA5597306.1"/>
    </source>
</evidence>
<dbReference type="Gene3D" id="3.40.50.300">
    <property type="entry name" value="P-loop containing nucleotide triphosphate hydrolases"/>
    <property type="match status" value="1"/>
</dbReference>
<reference evidence="1 2" key="1">
    <citation type="submission" date="2019-09" db="EMBL/GenBank/DDBJ databases">
        <title>Draft Whole-Genome sequence of Blastochloris sulfoviridis DSM 729.</title>
        <authorList>
            <person name="Meyer T.E."/>
            <person name="Kyndt J.A."/>
        </authorList>
    </citation>
    <scope>NUCLEOTIDE SEQUENCE [LARGE SCALE GENOMIC DNA]</scope>
    <source>
        <strain evidence="1 2">DSM 729</strain>
    </source>
</reference>
<comment type="caution">
    <text evidence="1">The sequence shown here is derived from an EMBL/GenBank/DDBJ whole genome shotgun (WGS) entry which is preliminary data.</text>
</comment>
<accession>A0A5M6HN80</accession>
<keyword evidence="2" id="KW-1185">Reference proteome</keyword>
<name>A0A5M6HN80_9HYPH</name>